<dbReference type="Pfam" id="PF13637">
    <property type="entry name" value="Ank_4"/>
    <property type="match status" value="1"/>
</dbReference>
<dbReference type="SUPFAM" id="SSF48403">
    <property type="entry name" value="Ankyrin repeat"/>
    <property type="match status" value="1"/>
</dbReference>
<accession>A0A9W6WRN5</accession>
<reference evidence="1" key="1">
    <citation type="submission" date="2023-04" db="EMBL/GenBank/DDBJ databases">
        <title>Phytophthora lilii NBRC 32176.</title>
        <authorList>
            <person name="Ichikawa N."/>
            <person name="Sato H."/>
            <person name="Tonouchi N."/>
        </authorList>
    </citation>
    <scope>NUCLEOTIDE SEQUENCE</scope>
    <source>
        <strain evidence="1">NBRC 32176</strain>
    </source>
</reference>
<dbReference type="OrthoDB" id="88801at2759"/>
<dbReference type="AlphaFoldDB" id="A0A9W6WRN5"/>
<evidence type="ECO:0000313" key="2">
    <source>
        <dbReference type="Proteomes" id="UP001165083"/>
    </source>
</evidence>
<dbReference type="Proteomes" id="UP001165083">
    <property type="component" value="Unassembled WGS sequence"/>
</dbReference>
<dbReference type="InterPro" id="IPR036770">
    <property type="entry name" value="Ankyrin_rpt-contain_sf"/>
</dbReference>
<proteinExistence type="predicted"/>
<sequence length="336" mass="37022">MDRMSMSTSSKVFNMLPPLTSVVVVCQLHVDVAALPHVMQCISVFLDTSPSWTISRACGIGSVRLLDRVVAATTTSRVAQDAFYRQQQFTLGSTQAAIRGDYAVLRWLLRSLPGGLVTKAVEEAARHGRLDVLQWFFDNHDNVFWGAREMEAAAEHDHVQTIRWLEQHAPVTRKVKLLDLAAKNGNLALVKELHESGREQATLATFGVAAAHGHLHVLKWMADHSVAAQRLPPTGPSISMDDAAHRGHLKVVKWLKKRFNGICSAHTMDLAAGGGHLDVVQWLHKHSPAGCTTAAMDFAAENGHLSVVQWLHEKQDRGLYEGSDGWRSEERAPGGY</sequence>
<dbReference type="Gene3D" id="1.25.40.20">
    <property type="entry name" value="Ankyrin repeat-containing domain"/>
    <property type="match status" value="1"/>
</dbReference>
<keyword evidence="2" id="KW-1185">Reference proteome</keyword>
<dbReference type="InterPro" id="IPR002110">
    <property type="entry name" value="Ankyrin_rpt"/>
</dbReference>
<protein>
    <submittedName>
        <fullName evidence="1">Unnamed protein product</fullName>
    </submittedName>
</protein>
<dbReference type="PANTHER" id="PTHR46586">
    <property type="entry name" value="ANKYRIN REPEAT-CONTAINING PROTEIN"/>
    <property type="match status" value="1"/>
</dbReference>
<organism evidence="1 2">
    <name type="scientific">Phytophthora lilii</name>
    <dbReference type="NCBI Taxonomy" id="2077276"/>
    <lineage>
        <taxon>Eukaryota</taxon>
        <taxon>Sar</taxon>
        <taxon>Stramenopiles</taxon>
        <taxon>Oomycota</taxon>
        <taxon>Peronosporomycetes</taxon>
        <taxon>Peronosporales</taxon>
        <taxon>Peronosporaceae</taxon>
        <taxon>Phytophthora</taxon>
    </lineage>
</organism>
<comment type="caution">
    <text evidence="1">The sequence shown here is derived from an EMBL/GenBank/DDBJ whole genome shotgun (WGS) entry which is preliminary data.</text>
</comment>
<dbReference type="EMBL" id="BSXW01000207">
    <property type="protein sequence ID" value="GMF14848.1"/>
    <property type="molecule type" value="Genomic_DNA"/>
</dbReference>
<dbReference type="InterPro" id="IPR052050">
    <property type="entry name" value="SecEffector_AnkRepeat"/>
</dbReference>
<evidence type="ECO:0000313" key="1">
    <source>
        <dbReference type="EMBL" id="GMF14848.1"/>
    </source>
</evidence>
<dbReference type="PANTHER" id="PTHR46586:SF3">
    <property type="entry name" value="ANKYRIN REPEAT-CONTAINING PROTEIN"/>
    <property type="match status" value="1"/>
</dbReference>
<gene>
    <name evidence="1" type="ORF">Plil01_000497400</name>
</gene>
<name>A0A9W6WRN5_9STRA</name>